<dbReference type="Pfam" id="PF07685">
    <property type="entry name" value="GATase_3"/>
    <property type="match status" value="1"/>
</dbReference>
<evidence type="ECO:0000256" key="7">
    <source>
        <dbReference type="ARBA" id="ARBA00048531"/>
    </source>
</evidence>
<dbReference type="AlphaFoldDB" id="A0A3B1CH20"/>
<dbReference type="InterPro" id="IPR015422">
    <property type="entry name" value="PyrdxlP-dep_Trfase_small"/>
</dbReference>
<evidence type="ECO:0000259" key="10">
    <source>
        <dbReference type="Pfam" id="PF07685"/>
    </source>
</evidence>
<dbReference type="UniPathway" id="UPA00148"/>
<dbReference type="NCBIfam" id="TIGR00313">
    <property type="entry name" value="cobQ"/>
    <property type="match status" value="1"/>
</dbReference>
<organism evidence="11">
    <name type="scientific">hydrothermal vent metagenome</name>
    <dbReference type="NCBI Taxonomy" id="652676"/>
    <lineage>
        <taxon>unclassified sequences</taxon>
        <taxon>metagenomes</taxon>
        <taxon>ecological metagenomes</taxon>
    </lineage>
</organism>
<dbReference type="PROSITE" id="PS00105">
    <property type="entry name" value="AA_TRANSFER_CLASS_1"/>
    <property type="match status" value="1"/>
</dbReference>
<feature type="domain" description="CobB/CobQ-like glutamine amidotransferase" evidence="10">
    <location>
        <begin position="623"/>
        <end position="807"/>
    </location>
</feature>
<dbReference type="InterPro" id="IPR027417">
    <property type="entry name" value="P-loop_NTPase"/>
</dbReference>
<gene>
    <name evidence="11" type="ORF">MNBD_NITROSPINAE02-420</name>
</gene>
<dbReference type="CDD" id="cd01750">
    <property type="entry name" value="GATase1_CobQ"/>
    <property type="match status" value="1"/>
</dbReference>
<protein>
    <recommendedName>
        <fullName evidence="3">threonine-phosphate decarboxylase</fullName>
        <ecNumber evidence="3">4.1.1.81</ecNumber>
    </recommendedName>
    <alternativeName>
        <fullName evidence="6">L-threonine-O-3-phosphate decarboxylase</fullName>
    </alternativeName>
</protein>
<keyword evidence="4" id="KW-0169">Cobalamin biosynthesis</keyword>
<dbReference type="GO" id="GO:0016874">
    <property type="term" value="F:ligase activity"/>
    <property type="evidence" value="ECO:0007669"/>
    <property type="project" value="UniProtKB-KW"/>
</dbReference>
<keyword evidence="5" id="KW-0315">Glutamine amidotransferase</keyword>
<dbReference type="InterPro" id="IPR029062">
    <property type="entry name" value="Class_I_gatase-like"/>
</dbReference>
<dbReference type="InterPro" id="IPR011698">
    <property type="entry name" value="GATase_3"/>
</dbReference>
<dbReference type="CDD" id="cd05389">
    <property type="entry name" value="CobQ_N"/>
    <property type="match status" value="1"/>
</dbReference>
<dbReference type="Gene3D" id="3.40.640.10">
    <property type="entry name" value="Type I PLP-dependent aspartate aminotransferase-like (Major domain)"/>
    <property type="match status" value="1"/>
</dbReference>
<dbReference type="NCBIfam" id="TIGR01140">
    <property type="entry name" value="L_thr_O3P_dcar"/>
    <property type="match status" value="1"/>
</dbReference>
<dbReference type="Gene3D" id="3.40.50.300">
    <property type="entry name" value="P-loop containing nucleotide triphosphate hydrolases"/>
    <property type="match status" value="1"/>
</dbReference>
<dbReference type="InterPro" id="IPR004839">
    <property type="entry name" value="Aminotransferase_I/II_large"/>
</dbReference>
<evidence type="ECO:0000313" key="11">
    <source>
        <dbReference type="EMBL" id="VAX25871.1"/>
    </source>
</evidence>
<evidence type="ECO:0000256" key="6">
    <source>
        <dbReference type="ARBA" id="ARBA00029996"/>
    </source>
</evidence>
<evidence type="ECO:0000256" key="3">
    <source>
        <dbReference type="ARBA" id="ARBA00012285"/>
    </source>
</evidence>
<dbReference type="HAMAP" id="MF_00028">
    <property type="entry name" value="CobQ"/>
    <property type="match status" value="1"/>
</dbReference>
<dbReference type="NCBIfam" id="NF001989">
    <property type="entry name" value="PRK00784.1"/>
    <property type="match status" value="1"/>
</dbReference>
<evidence type="ECO:0000259" key="8">
    <source>
        <dbReference type="Pfam" id="PF00155"/>
    </source>
</evidence>
<dbReference type="InterPro" id="IPR015424">
    <property type="entry name" value="PyrdxlP-dep_Trfase"/>
</dbReference>
<keyword evidence="11" id="KW-0436">Ligase</keyword>
<proteinExistence type="inferred from homology"/>
<dbReference type="PROSITE" id="PS51274">
    <property type="entry name" value="GATASE_COBBQ"/>
    <property type="match status" value="1"/>
</dbReference>
<comment type="pathway">
    <text evidence="2">Cofactor biosynthesis; adenosylcobalamin biosynthesis.</text>
</comment>
<dbReference type="GO" id="GO:0030170">
    <property type="term" value="F:pyridoxal phosphate binding"/>
    <property type="evidence" value="ECO:0007669"/>
    <property type="project" value="InterPro"/>
</dbReference>
<dbReference type="Gene3D" id="3.90.1150.10">
    <property type="entry name" value="Aspartate Aminotransferase, domain 1"/>
    <property type="match status" value="1"/>
</dbReference>
<accession>A0A3B1CH20</accession>
<comment type="catalytic activity">
    <reaction evidence="7">
        <text>O-phospho-L-threonine + H(+) = (R)-1-aminopropan-2-yl phosphate + CO2</text>
        <dbReference type="Rhea" id="RHEA:11492"/>
        <dbReference type="ChEBI" id="CHEBI:15378"/>
        <dbReference type="ChEBI" id="CHEBI:16526"/>
        <dbReference type="ChEBI" id="CHEBI:58563"/>
        <dbReference type="ChEBI" id="CHEBI:58675"/>
        <dbReference type="EC" id="4.1.1.81"/>
    </reaction>
</comment>
<name>A0A3B1CH20_9ZZZZ</name>
<dbReference type="InterPro" id="IPR047045">
    <property type="entry name" value="CobQ_N"/>
</dbReference>
<dbReference type="EMBL" id="UOGE01000112">
    <property type="protein sequence ID" value="VAX25871.1"/>
    <property type="molecule type" value="Genomic_DNA"/>
</dbReference>
<feature type="domain" description="CobQ/CobB/MinD/ParA nucleotide binding" evidence="9">
    <location>
        <begin position="373"/>
        <end position="599"/>
    </location>
</feature>
<dbReference type="GO" id="GO:0009236">
    <property type="term" value="P:cobalamin biosynthetic process"/>
    <property type="evidence" value="ECO:0007669"/>
    <property type="project" value="UniProtKB-UniPathway"/>
</dbReference>
<dbReference type="CDD" id="cd00609">
    <property type="entry name" value="AAT_like"/>
    <property type="match status" value="1"/>
</dbReference>
<evidence type="ECO:0000256" key="1">
    <source>
        <dbReference type="ARBA" id="ARBA00003444"/>
    </source>
</evidence>
<evidence type="ECO:0000256" key="4">
    <source>
        <dbReference type="ARBA" id="ARBA00022573"/>
    </source>
</evidence>
<dbReference type="Pfam" id="PF01656">
    <property type="entry name" value="CbiA"/>
    <property type="match status" value="1"/>
</dbReference>
<sequence>MKTDFSHGGQIPRQTGGGMNPAEEFLDFSASLNPLGFPEWLRPVISSAISDLSRYPDPKCKRLIDAIADRYGVDPGAIVAGNGATQIIFAVPEIAELRKGVTCEPAYVDYRAAMINSRLDVKMFYMPEASRFRLDPVELGLGLDGDELVIIGNPNNPVGNVIKSESLRELALRHKRALFVVDESFAGFVKGFDSLINNRPPNVVVVMSFTKLFAIPGLRLGAAFADKDIAAKLRSAIPPWSVNTLAQVVGVHAAQETEYVDRTIIAVTKLRGELKEGLDSIGGVKVFDSDANFLLARVERPGANARQIANELSKDGITIRLCENFEGLDNRYFRVAVRVKKENDRLVEAVARALGRRANGFAIKSSVRKTPSIMFQGVSSSSGKSVLTAAFCRILKQDGFKVAPFKAQNMALNSYVTPDGGEMGRAQVTQALACGLECDTRMNPILLKPNSDTGSQVIVLGSPIGSMNVAEYFEYKKVDGFEVVKKAYDSLAAEYDVIVMEGAGSPAEVNLKQGDIVNMRMARHAGARALIVGDIDRGGVFASFIGCLETMTEWERKIAAGFVINKFRGDSALLDSAFSYTLRHTGLATFGVVPYIHDLGLPEEDQAGARGLSSVAKEKSAVRVAVVKLRHISNFTDIDPLMMEPDIDIVEATRPEDLNGADAVIIPGSKNVIYDLAILMENGIGARLKRMAASGGAEIIGICGGFQAIGLSVSDYYGIESSAGGVEGLGLLPVRTTIMPDKTLRRIEGEFCESGHVLSGYEIHHGKTVFDSARPSVKRGDGEVVGVRSDNGLVWGTYMHGIFAKDEFRRWFIDRLRLRKGLEAKGKIVARYDLDAELDKLAEEVRRSVKIENIYSLMGLK</sequence>
<evidence type="ECO:0000256" key="2">
    <source>
        <dbReference type="ARBA" id="ARBA00004953"/>
    </source>
</evidence>
<evidence type="ECO:0000256" key="5">
    <source>
        <dbReference type="ARBA" id="ARBA00022962"/>
    </source>
</evidence>
<dbReference type="InterPro" id="IPR002586">
    <property type="entry name" value="CobQ/CobB/MinD/ParA_Nub-bd_dom"/>
</dbReference>
<dbReference type="PROSITE" id="PS51273">
    <property type="entry name" value="GATASE_TYPE_1"/>
    <property type="match status" value="1"/>
</dbReference>
<feature type="domain" description="Aminotransferase class I/classII large" evidence="8">
    <location>
        <begin position="27"/>
        <end position="349"/>
    </location>
</feature>
<dbReference type="PANTHER" id="PTHR21343:SF1">
    <property type="entry name" value="COBYRIC ACID SYNTHASE"/>
    <property type="match status" value="1"/>
</dbReference>
<dbReference type="InterPro" id="IPR005860">
    <property type="entry name" value="CobD"/>
</dbReference>
<dbReference type="InterPro" id="IPR004459">
    <property type="entry name" value="CobQ_synth"/>
</dbReference>
<evidence type="ECO:0000259" key="9">
    <source>
        <dbReference type="Pfam" id="PF01656"/>
    </source>
</evidence>
<dbReference type="EC" id="4.1.1.81" evidence="3"/>
<dbReference type="Pfam" id="PF00155">
    <property type="entry name" value="Aminotran_1_2"/>
    <property type="match status" value="1"/>
</dbReference>
<dbReference type="PANTHER" id="PTHR21343">
    <property type="entry name" value="DETHIOBIOTIN SYNTHETASE"/>
    <property type="match status" value="1"/>
</dbReference>
<dbReference type="SUPFAM" id="SSF52317">
    <property type="entry name" value="Class I glutamine amidotransferase-like"/>
    <property type="match status" value="1"/>
</dbReference>
<dbReference type="InterPro" id="IPR033949">
    <property type="entry name" value="CobQ_GATase1"/>
</dbReference>
<comment type="function">
    <text evidence="1">Decarboxylates L-threonine-O-3-phosphate to yield (R)-1-amino-2-propanol O-2-phosphate, the precursor for the linkage between the nucleotide loop and the corrin ring in cobalamin.</text>
</comment>
<dbReference type="InterPro" id="IPR004838">
    <property type="entry name" value="NHTrfase_class1_PyrdxlP-BS"/>
</dbReference>
<dbReference type="SUPFAM" id="SSF53383">
    <property type="entry name" value="PLP-dependent transferases"/>
    <property type="match status" value="1"/>
</dbReference>
<dbReference type="GO" id="GO:0048472">
    <property type="term" value="F:threonine-phosphate decarboxylase activity"/>
    <property type="evidence" value="ECO:0007669"/>
    <property type="project" value="UniProtKB-EC"/>
</dbReference>
<dbReference type="Gene3D" id="3.40.50.880">
    <property type="match status" value="1"/>
</dbReference>
<dbReference type="SUPFAM" id="SSF52540">
    <property type="entry name" value="P-loop containing nucleoside triphosphate hydrolases"/>
    <property type="match status" value="1"/>
</dbReference>
<reference evidence="11" key="1">
    <citation type="submission" date="2018-06" db="EMBL/GenBank/DDBJ databases">
        <authorList>
            <person name="Zhirakovskaya E."/>
        </authorList>
    </citation>
    <scope>NUCLEOTIDE SEQUENCE</scope>
</reference>
<dbReference type="InterPro" id="IPR015421">
    <property type="entry name" value="PyrdxlP-dep_Trfase_major"/>
</dbReference>